<organism evidence="2 3">
    <name type="scientific">Dyadobacter linearis</name>
    <dbReference type="NCBI Taxonomy" id="2823330"/>
    <lineage>
        <taxon>Bacteria</taxon>
        <taxon>Pseudomonadati</taxon>
        <taxon>Bacteroidota</taxon>
        <taxon>Cytophagia</taxon>
        <taxon>Cytophagales</taxon>
        <taxon>Spirosomataceae</taxon>
        <taxon>Dyadobacter</taxon>
    </lineage>
</organism>
<feature type="transmembrane region" description="Helical" evidence="1">
    <location>
        <begin position="6"/>
        <end position="26"/>
    </location>
</feature>
<keyword evidence="1" id="KW-0472">Membrane</keyword>
<keyword evidence="3" id="KW-1185">Reference proteome</keyword>
<evidence type="ECO:0008006" key="4">
    <source>
        <dbReference type="Google" id="ProtNLM"/>
    </source>
</evidence>
<dbReference type="RefSeq" id="WP_215233960.1">
    <property type="nucleotide sequence ID" value="NZ_CAJRAU010000003.1"/>
</dbReference>
<gene>
    <name evidence="2" type="ORF">DYBT9623_02618</name>
</gene>
<name>A0ABN7RCP7_9BACT</name>
<dbReference type="Proteomes" id="UP000679725">
    <property type="component" value="Unassembled WGS sequence"/>
</dbReference>
<dbReference type="EMBL" id="CAJRAU010000003">
    <property type="protein sequence ID" value="CAG5069881.1"/>
    <property type="molecule type" value="Genomic_DNA"/>
</dbReference>
<evidence type="ECO:0000313" key="2">
    <source>
        <dbReference type="EMBL" id="CAG5069881.1"/>
    </source>
</evidence>
<reference evidence="2 3" key="1">
    <citation type="submission" date="2021-04" db="EMBL/GenBank/DDBJ databases">
        <authorList>
            <person name="Rodrigo-Torres L."/>
            <person name="Arahal R. D."/>
            <person name="Lucena T."/>
        </authorList>
    </citation>
    <scope>NUCLEOTIDE SEQUENCE [LARGE SCALE GENOMIC DNA]</scope>
    <source>
        <strain evidence="2 3">CECT 9623</strain>
    </source>
</reference>
<sequence>MKQFVSRIAIFITITTGILGFSLFNIHSYKARESILGAVPDKHKMLSGAQSPKIIFVGGSNLAFGLDSRTIQRSLKMPVINAGVHASIGLKYQIRDIERFVNKSDIVIISPEYSQFYTDSFYGKAELLSVLFDIFPDGRKLVSLAHWYRLFPQIPQYAASKLKFESSSVSQGKIGVYHRAAFNENGDAFIHWDLPAKKVEVTKPETGEEEINNECIALLKDFDKLVKSKSASLFIIPPAYQSSSFKNQKNLIQKIHHGLLNNGISLLAPPKDYNFHDSLFFDTNYHLTKTGVDLRTKMVIGDLKAALPQLVSRR</sequence>
<evidence type="ECO:0000256" key="1">
    <source>
        <dbReference type="SAM" id="Phobius"/>
    </source>
</evidence>
<evidence type="ECO:0000313" key="3">
    <source>
        <dbReference type="Proteomes" id="UP000679725"/>
    </source>
</evidence>
<keyword evidence="1" id="KW-0812">Transmembrane</keyword>
<keyword evidence="1" id="KW-1133">Transmembrane helix</keyword>
<accession>A0ABN7RCP7</accession>
<proteinExistence type="predicted"/>
<comment type="caution">
    <text evidence="2">The sequence shown here is derived from an EMBL/GenBank/DDBJ whole genome shotgun (WGS) entry which is preliminary data.</text>
</comment>
<protein>
    <recommendedName>
        <fullName evidence="4">SGNH/GDSL hydrolase family protein</fullName>
    </recommendedName>
</protein>